<dbReference type="Proteomes" id="UP000653454">
    <property type="component" value="Unassembled WGS sequence"/>
</dbReference>
<evidence type="ECO:0000256" key="2">
    <source>
        <dbReference type="SAM" id="SignalP"/>
    </source>
</evidence>
<proteinExistence type="predicted"/>
<sequence length="107" mass="12001">MNIRTCLKYSVLIILVLKATYTQSLKSKNLTTDKNLELLKLNATINKILKPTKKVEVFHETTTPTAPTRNRTKPRFGKNFKNKLKAASPGPPTVKKKTGPKIITPDL</sequence>
<reference evidence="3" key="1">
    <citation type="submission" date="2020-11" db="EMBL/GenBank/DDBJ databases">
        <authorList>
            <person name="Whiteford S."/>
        </authorList>
    </citation>
    <scope>NUCLEOTIDE SEQUENCE</scope>
</reference>
<accession>A0A8S4FZT9</accession>
<evidence type="ECO:0000313" key="4">
    <source>
        <dbReference type="Proteomes" id="UP000653454"/>
    </source>
</evidence>
<evidence type="ECO:0000256" key="1">
    <source>
        <dbReference type="SAM" id="MobiDB-lite"/>
    </source>
</evidence>
<feature type="region of interest" description="Disordered" evidence="1">
    <location>
        <begin position="61"/>
        <end position="107"/>
    </location>
</feature>
<name>A0A8S4FZT9_PLUXY</name>
<feature type="signal peptide" evidence="2">
    <location>
        <begin position="1"/>
        <end position="22"/>
    </location>
</feature>
<organism evidence="3 4">
    <name type="scientific">Plutella xylostella</name>
    <name type="common">Diamondback moth</name>
    <name type="synonym">Plutella maculipennis</name>
    <dbReference type="NCBI Taxonomy" id="51655"/>
    <lineage>
        <taxon>Eukaryota</taxon>
        <taxon>Metazoa</taxon>
        <taxon>Ecdysozoa</taxon>
        <taxon>Arthropoda</taxon>
        <taxon>Hexapoda</taxon>
        <taxon>Insecta</taxon>
        <taxon>Pterygota</taxon>
        <taxon>Neoptera</taxon>
        <taxon>Endopterygota</taxon>
        <taxon>Lepidoptera</taxon>
        <taxon>Glossata</taxon>
        <taxon>Ditrysia</taxon>
        <taxon>Yponomeutoidea</taxon>
        <taxon>Plutellidae</taxon>
        <taxon>Plutella</taxon>
    </lineage>
</organism>
<keyword evidence="2" id="KW-0732">Signal</keyword>
<keyword evidence="4" id="KW-1185">Reference proteome</keyword>
<dbReference type="AlphaFoldDB" id="A0A8S4FZT9"/>
<protein>
    <submittedName>
        <fullName evidence="3">(diamondback moth) hypothetical protein</fullName>
    </submittedName>
</protein>
<gene>
    <name evidence="3" type="ORF">PLXY2_LOCUS11476</name>
</gene>
<dbReference type="EMBL" id="CAJHNJ030000058">
    <property type="protein sequence ID" value="CAG9133184.1"/>
    <property type="molecule type" value="Genomic_DNA"/>
</dbReference>
<feature type="compositionally biased region" description="Basic residues" evidence="1">
    <location>
        <begin position="70"/>
        <end position="84"/>
    </location>
</feature>
<feature type="chain" id="PRO_5035809295" evidence="2">
    <location>
        <begin position="23"/>
        <end position="107"/>
    </location>
</feature>
<evidence type="ECO:0000313" key="3">
    <source>
        <dbReference type="EMBL" id="CAG9133184.1"/>
    </source>
</evidence>
<comment type="caution">
    <text evidence="3">The sequence shown here is derived from an EMBL/GenBank/DDBJ whole genome shotgun (WGS) entry which is preliminary data.</text>
</comment>